<dbReference type="InterPro" id="IPR011009">
    <property type="entry name" value="Kinase-like_dom_sf"/>
</dbReference>
<feature type="binding site" evidence="12">
    <location>
        <position position="407"/>
    </location>
    <ligand>
        <name>Mg(2+)</name>
        <dbReference type="ChEBI" id="CHEBI:18420"/>
    </ligand>
</feature>
<dbReference type="InterPro" id="IPR038677">
    <property type="entry name" value="WIF_sf"/>
</dbReference>
<dbReference type="GO" id="GO:0010976">
    <property type="term" value="P:positive regulation of neuron projection development"/>
    <property type="evidence" value="ECO:0007669"/>
    <property type="project" value="TreeGrafter"/>
</dbReference>
<dbReference type="GO" id="GO:0007169">
    <property type="term" value="P:cell surface receptor protein tyrosine kinase signaling pathway"/>
    <property type="evidence" value="ECO:0007669"/>
    <property type="project" value="TreeGrafter"/>
</dbReference>
<evidence type="ECO:0000256" key="2">
    <source>
        <dbReference type="ARBA" id="ARBA00022692"/>
    </source>
</evidence>
<dbReference type="Gene3D" id="2.60.40.2170">
    <property type="entry name" value="Wnt, WIF domain"/>
    <property type="match status" value="1"/>
</dbReference>
<feature type="active site" description="Proton acceptor" evidence="10">
    <location>
        <position position="402"/>
    </location>
</feature>
<comment type="subcellular location">
    <subcellularLocation>
        <location evidence="1">Cell membrane</location>
        <topology evidence="1">Single-pass membrane protein</topology>
    </subcellularLocation>
</comment>
<feature type="domain" description="Protein kinase" evidence="15">
    <location>
        <begin position="270"/>
        <end position="508"/>
    </location>
</feature>
<evidence type="ECO:0000313" key="18">
    <source>
        <dbReference type="Proteomes" id="UP000677054"/>
    </source>
</evidence>
<dbReference type="Proteomes" id="UP000677054">
    <property type="component" value="Unassembled WGS sequence"/>
</dbReference>
<sequence>MSGLEAMIHYVREGVLNTYASSFVVTVPGNVSKLVFSWENTSQKPVRLIIVNTPRLEIMVVHGMRFHCKGLETVEVDGTLKVNFTTTVDTISLQLRRKKICFKGEQHMAGQAETNSSLGVYIASGCICGLIVTSTLIFIIFYWRHKPSHGQGCKELKYEAVGGKYVQASSGESMRSGSYATISSFQKVPLHQSKGTLPDRVPWRSGSNQRVSSTSFSPSFTRKTSPVYYSTPQRIAPKMQESEYVVKPPTGSGASLAEMMKDLAMDHSRLTFKTLLQEGTFGRVYLGIYKPPSVDKGQDVLIKTVAEHSSSVQRTLLLGEGLLLFGCSHANLLSVIGVSVQDTPCLVYPFSSGGNLKLFLRSCVVGPEGAMHPLKTQQVVEMAIHICAAGVHLQQKGITHKDIATRNCVLDERLRVKVTDNALSRDLFPEDYHCLGDGDNRPIKWMAPEALDHKIFSHSSDMWSYGVLLWELTTLAQEPYAEVDPFEMSVCLRHGVRLAQPHNCPDQL</sequence>
<evidence type="ECO:0000313" key="17">
    <source>
        <dbReference type="EMBL" id="CAD7250837.1"/>
    </source>
</evidence>
<keyword evidence="2 14" id="KW-0812">Transmembrane</keyword>
<dbReference type="InterPro" id="IPR001245">
    <property type="entry name" value="Ser-Thr/Tyr_kinase_cat_dom"/>
</dbReference>
<dbReference type="SUPFAM" id="SSF56112">
    <property type="entry name" value="Protein kinase-like (PK-like)"/>
    <property type="match status" value="1"/>
</dbReference>
<dbReference type="GO" id="GO:0004672">
    <property type="term" value="F:protein kinase activity"/>
    <property type="evidence" value="ECO:0007669"/>
    <property type="project" value="InterPro"/>
</dbReference>
<evidence type="ECO:0000256" key="10">
    <source>
        <dbReference type="PIRSR" id="PIRSR000615-1"/>
    </source>
</evidence>
<dbReference type="GO" id="GO:0046872">
    <property type="term" value="F:metal ion binding"/>
    <property type="evidence" value="ECO:0007669"/>
    <property type="project" value="UniProtKB-KW"/>
</dbReference>
<dbReference type="SMART" id="SM00469">
    <property type="entry name" value="WIF"/>
    <property type="match status" value="1"/>
</dbReference>
<dbReference type="InterPro" id="IPR050122">
    <property type="entry name" value="RTK"/>
</dbReference>
<protein>
    <submittedName>
        <fullName evidence="17">Uncharacterized protein</fullName>
    </submittedName>
</protein>
<dbReference type="EMBL" id="LR902616">
    <property type="protein sequence ID" value="CAD7250837.1"/>
    <property type="molecule type" value="Genomic_DNA"/>
</dbReference>
<evidence type="ECO:0000256" key="6">
    <source>
        <dbReference type="ARBA" id="ARBA00022989"/>
    </source>
</evidence>
<dbReference type="PROSITE" id="PS50814">
    <property type="entry name" value="WIF"/>
    <property type="match status" value="1"/>
</dbReference>
<evidence type="ECO:0000259" key="16">
    <source>
        <dbReference type="PROSITE" id="PS50814"/>
    </source>
</evidence>
<feature type="compositionally biased region" description="Polar residues" evidence="13">
    <location>
        <begin position="205"/>
        <end position="218"/>
    </location>
</feature>
<evidence type="ECO:0000256" key="3">
    <source>
        <dbReference type="ARBA" id="ARBA00022729"/>
    </source>
</evidence>
<dbReference type="InterPro" id="IPR003306">
    <property type="entry name" value="WIF"/>
</dbReference>
<dbReference type="OrthoDB" id="535945at2759"/>
<evidence type="ECO:0000256" key="4">
    <source>
        <dbReference type="ARBA" id="ARBA00022741"/>
    </source>
</evidence>
<keyword evidence="18" id="KW-1185">Reference proteome</keyword>
<evidence type="ECO:0000256" key="5">
    <source>
        <dbReference type="ARBA" id="ARBA00022840"/>
    </source>
</evidence>
<dbReference type="Gene3D" id="1.10.510.10">
    <property type="entry name" value="Transferase(Phosphotransferase) domain 1"/>
    <property type="match status" value="1"/>
</dbReference>
<evidence type="ECO:0000256" key="11">
    <source>
        <dbReference type="PIRSR" id="PIRSR000615-2"/>
    </source>
</evidence>
<dbReference type="GO" id="GO:0007409">
    <property type="term" value="P:axonogenesis"/>
    <property type="evidence" value="ECO:0007669"/>
    <property type="project" value="TreeGrafter"/>
</dbReference>
<evidence type="ECO:0000256" key="9">
    <source>
        <dbReference type="ARBA" id="ARBA00023180"/>
    </source>
</evidence>
<keyword evidence="5 11" id="KW-0067">ATP-binding</keyword>
<keyword evidence="8" id="KW-0675">Receptor</keyword>
<dbReference type="InterPro" id="IPR008266">
    <property type="entry name" value="Tyr_kinase_AS"/>
</dbReference>
<dbReference type="PROSITE" id="PS00109">
    <property type="entry name" value="PROTEIN_KINASE_TYR"/>
    <property type="match status" value="1"/>
</dbReference>
<feature type="binding site" evidence="12">
    <location>
        <position position="420"/>
    </location>
    <ligand>
        <name>Mg(2+)</name>
        <dbReference type="ChEBI" id="CHEBI:18420"/>
    </ligand>
</feature>
<dbReference type="InterPro" id="IPR000719">
    <property type="entry name" value="Prot_kinase_dom"/>
</dbReference>
<dbReference type="PANTHER" id="PTHR24416:SF349">
    <property type="entry name" value="TYROSINE-PROTEIN KINASE RYK"/>
    <property type="match status" value="1"/>
</dbReference>
<keyword evidence="9" id="KW-0325">Glycoprotein</keyword>
<evidence type="ECO:0000256" key="8">
    <source>
        <dbReference type="ARBA" id="ARBA00023170"/>
    </source>
</evidence>
<feature type="binding site" evidence="11">
    <location>
        <position position="406"/>
    </location>
    <ligand>
        <name>ATP</name>
        <dbReference type="ChEBI" id="CHEBI:30616"/>
    </ligand>
</feature>
<reference evidence="17" key="1">
    <citation type="submission" date="2020-11" db="EMBL/GenBank/DDBJ databases">
        <authorList>
            <person name="Tran Van P."/>
        </authorList>
    </citation>
    <scope>NUCLEOTIDE SEQUENCE</scope>
</reference>
<dbReference type="Pfam" id="PF02019">
    <property type="entry name" value="WIF"/>
    <property type="match status" value="1"/>
</dbReference>
<feature type="region of interest" description="Disordered" evidence="13">
    <location>
        <begin position="196"/>
        <end position="218"/>
    </location>
</feature>
<gene>
    <name evidence="17" type="ORF">DSTB1V02_LOCUS10606</name>
</gene>
<keyword evidence="3" id="KW-0732">Signal</keyword>
<dbReference type="PROSITE" id="PS50011">
    <property type="entry name" value="PROTEIN_KINASE_DOM"/>
    <property type="match status" value="1"/>
</dbReference>
<dbReference type="PRINTS" id="PR00109">
    <property type="entry name" value="TYRKINASE"/>
</dbReference>
<dbReference type="PANTHER" id="PTHR24416">
    <property type="entry name" value="TYROSINE-PROTEIN KINASE RECEPTOR"/>
    <property type="match status" value="1"/>
</dbReference>
<keyword evidence="12" id="KW-0460">Magnesium</keyword>
<evidence type="ECO:0000256" key="7">
    <source>
        <dbReference type="ARBA" id="ARBA00023136"/>
    </source>
</evidence>
<dbReference type="AlphaFoldDB" id="A0A7R9ABC6"/>
<evidence type="ECO:0000256" key="1">
    <source>
        <dbReference type="ARBA" id="ARBA00004162"/>
    </source>
</evidence>
<feature type="domain" description="WIF" evidence="16">
    <location>
        <begin position="1"/>
        <end position="128"/>
    </location>
</feature>
<evidence type="ECO:0000256" key="13">
    <source>
        <dbReference type="SAM" id="MobiDB-lite"/>
    </source>
</evidence>
<dbReference type="GO" id="GO:0043235">
    <property type="term" value="C:receptor complex"/>
    <property type="evidence" value="ECO:0007669"/>
    <property type="project" value="TreeGrafter"/>
</dbReference>
<feature type="transmembrane region" description="Helical" evidence="14">
    <location>
        <begin position="118"/>
        <end position="143"/>
    </location>
</feature>
<keyword evidence="4 11" id="KW-0547">Nucleotide-binding</keyword>
<dbReference type="GO" id="GO:0051897">
    <property type="term" value="P:positive regulation of phosphatidylinositol 3-kinase/protein kinase B signal transduction"/>
    <property type="evidence" value="ECO:0007669"/>
    <property type="project" value="TreeGrafter"/>
</dbReference>
<evidence type="ECO:0000256" key="14">
    <source>
        <dbReference type="SAM" id="Phobius"/>
    </source>
</evidence>
<evidence type="ECO:0000256" key="12">
    <source>
        <dbReference type="PIRSR" id="PIRSR000615-3"/>
    </source>
</evidence>
<dbReference type="EMBL" id="CAJPEV010003099">
    <property type="protein sequence ID" value="CAG0898927.1"/>
    <property type="molecule type" value="Genomic_DNA"/>
</dbReference>
<keyword evidence="6 14" id="KW-1133">Transmembrane helix</keyword>
<dbReference type="GO" id="GO:0005524">
    <property type="term" value="F:ATP binding"/>
    <property type="evidence" value="ECO:0007669"/>
    <property type="project" value="UniProtKB-KW"/>
</dbReference>
<dbReference type="Gene3D" id="3.30.200.20">
    <property type="entry name" value="Phosphorylase Kinase, domain 1"/>
    <property type="match status" value="1"/>
</dbReference>
<accession>A0A7R9ABC6</accession>
<organism evidence="17">
    <name type="scientific">Darwinula stevensoni</name>
    <dbReference type="NCBI Taxonomy" id="69355"/>
    <lineage>
        <taxon>Eukaryota</taxon>
        <taxon>Metazoa</taxon>
        <taxon>Ecdysozoa</taxon>
        <taxon>Arthropoda</taxon>
        <taxon>Crustacea</taxon>
        <taxon>Oligostraca</taxon>
        <taxon>Ostracoda</taxon>
        <taxon>Podocopa</taxon>
        <taxon>Podocopida</taxon>
        <taxon>Darwinulocopina</taxon>
        <taxon>Darwinuloidea</taxon>
        <taxon>Darwinulidae</taxon>
        <taxon>Darwinula</taxon>
    </lineage>
</organism>
<dbReference type="Pfam" id="PF07714">
    <property type="entry name" value="PK_Tyr_Ser-Thr"/>
    <property type="match status" value="1"/>
</dbReference>
<proteinExistence type="predicted"/>
<keyword evidence="7 14" id="KW-0472">Membrane</keyword>
<dbReference type="GO" id="GO:0005886">
    <property type="term" value="C:plasma membrane"/>
    <property type="evidence" value="ECO:0007669"/>
    <property type="project" value="UniProtKB-SubCell"/>
</dbReference>
<keyword evidence="12" id="KW-0479">Metal-binding</keyword>
<name>A0A7R9ABC6_9CRUS</name>
<evidence type="ECO:0000259" key="15">
    <source>
        <dbReference type="PROSITE" id="PS50011"/>
    </source>
</evidence>